<dbReference type="OrthoDB" id="2503928at2759"/>
<proteinExistence type="predicted"/>
<dbReference type="CDD" id="cd12935">
    <property type="entry name" value="LEM_like"/>
    <property type="match status" value="1"/>
</dbReference>
<accession>A0A098VR44</accession>
<dbReference type="EMBL" id="JMKJ01000266">
    <property type="protein sequence ID" value="KGG51497.1"/>
    <property type="molecule type" value="Genomic_DNA"/>
</dbReference>
<feature type="compositionally biased region" description="Polar residues" evidence="1">
    <location>
        <begin position="99"/>
        <end position="115"/>
    </location>
</feature>
<protein>
    <submittedName>
        <fullName evidence="2">Uncharacterized protein</fullName>
    </submittedName>
</protein>
<sequence length="168" mass="18474">MTSSSDSTNSGYSLAEILAPDFIPSKLTKPQLRSLLLEHGNISMDDFPSISAKKDTLIEIFEERILRRAPEILSTHRAAYASSSGIISVASDGSERRLSSGSANFSSENPFQSPVRSVARGRTTTPSEADQGPLRQPENAHQTRARPPLLIRKKKLAQKDAHHPWLLK</sequence>
<dbReference type="InterPro" id="IPR011015">
    <property type="entry name" value="LEM/LEM-like_dom_sf"/>
</dbReference>
<organism evidence="2 3">
    <name type="scientific">Mitosporidium daphniae</name>
    <dbReference type="NCBI Taxonomy" id="1485682"/>
    <lineage>
        <taxon>Eukaryota</taxon>
        <taxon>Fungi</taxon>
        <taxon>Fungi incertae sedis</taxon>
        <taxon>Microsporidia</taxon>
        <taxon>Mitosporidium</taxon>
    </lineage>
</organism>
<dbReference type="RefSeq" id="XP_013237924.1">
    <property type="nucleotide sequence ID" value="XM_013382470.1"/>
</dbReference>
<dbReference type="Gene3D" id="1.10.720.40">
    <property type="match status" value="1"/>
</dbReference>
<dbReference type="HOGENOM" id="CLU_1586891_0_0_1"/>
<feature type="region of interest" description="Disordered" evidence="1">
    <location>
        <begin position="91"/>
        <end position="150"/>
    </location>
</feature>
<gene>
    <name evidence="2" type="ORF">DI09_33p140</name>
</gene>
<dbReference type="Proteomes" id="UP000029725">
    <property type="component" value="Unassembled WGS sequence"/>
</dbReference>
<keyword evidence="3" id="KW-1185">Reference proteome</keyword>
<evidence type="ECO:0000313" key="2">
    <source>
        <dbReference type="EMBL" id="KGG51497.1"/>
    </source>
</evidence>
<dbReference type="VEuPathDB" id="MicrosporidiaDB:DI09_33p140"/>
<dbReference type="GeneID" id="25259613"/>
<name>A0A098VR44_9MICR</name>
<evidence type="ECO:0000313" key="3">
    <source>
        <dbReference type="Proteomes" id="UP000029725"/>
    </source>
</evidence>
<comment type="caution">
    <text evidence="2">The sequence shown here is derived from an EMBL/GenBank/DDBJ whole genome shotgun (WGS) entry which is preliminary data.</text>
</comment>
<dbReference type="AlphaFoldDB" id="A0A098VR44"/>
<reference evidence="2 3" key="1">
    <citation type="submission" date="2014-04" db="EMBL/GenBank/DDBJ databases">
        <title>A new species of microsporidia sheds light on the evolution of extreme parasitism.</title>
        <authorList>
            <person name="Haag K.L."/>
            <person name="James T.Y."/>
            <person name="Larsson R."/>
            <person name="Schaer T.M."/>
            <person name="Refardt D."/>
            <person name="Pombert J.-F."/>
            <person name="Ebert D."/>
        </authorList>
    </citation>
    <scope>NUCLEOTIDE SEQUENCE [LARGE SCALE GENOMIC DNA]</scope>
    <source>
        <strain evidence="2 3">UGP3</strain>
        <tissue evidence="2">Spores</tissue>
    </source>
</reference>
<evidence type="ECO:0000256" key="1">
    <source>
        <dbReference type="SAM" id="MobiDB-lite"/>
    </source>
</evidence>